<evidence type="ECO:0000256" key="5">
    <source>
        <dbReference type="ARBA" id="ARBA00022679"/>
    </source>
</evidence>
<dbReference type="GO" id="GO:0006189">
    <property type="term" value="P:'de novo' IMP biosynthetic process"/>
    <property type="evidence" value="ECO:0007669"/>
    <property type="project" value="UniProtKB-UniPathway"/>
</dbReference>
<reference evidence="9" key="1">
    <citation type="submission" date="2015-10" db="EMBL/GenBank/DDBJ databases">
        <authorList>
            <person name="Gilbert D.G."/>
        </authorList>
    </citation>
    <scope>NUCLEOTIDE SEQUENCE</scope>
</reference>
<dbReference type="Gene3D" id="3.60.20.10">
    <property type="entry name" value="Glutamine Phosphoribosylpyrophosphate, subunit 1, domain 1"/>
    <property type="match status" value="1"/>
</dbReference>
<comment type="similarity">
    <text evidence="2">In the C-terminal section; belongs to the purine/pyrimidine phosphoribosyltransferase family.</text>
</comment>
<organism evidence="9">
    <name type="scientific">hydrothermal vent metagenome</name>
    <dbReference type="NCBI Taxonomy" id="652676"/>
    <lineage>
        <taxon>unclassified sequences</taxon>
        <taxon>metagenomes</taxon>
        <taxon>ecological metagenomes</taxon>
    </lineage>
</organism>
<gene>
    <name evidence="9" type="ORF">MGWOODY_Mmi1690</name>
</gene>
<dbReference type="PROSITE" id="PS51278">
    <property type="entry name" value="GATASE_TYPE_2"/>
    <property type="match status" value="1"/>
</dbReference>
<dbReference type="SUPFAM" id="SSF56235">
    <property type="entry name" value="N-terminal nucleophile aminohydrolases (Ntn hydrolases)"/>
    <property type="match status" value="1"/>
</dbReference>
<evidence type="ECO:0000256" key="3">
    <source>
        <dbReference type="ARBA" id="ARBA00011941"/>
    </source>
</evidence>
<keyword evidence="4 9" id="KW-0328">Glycosyltransferase</keyword>
<dbReference type="InterPro" id="IPR029055">
    <property type="entry name" value="Ntn_hydrolases_N"/>
</dbReference>
<dbReference type="HAMAP" id="MF_01931">
    <property type="entry name" value="PurF"/>
    <property type="match status" value="1"/>
</dbReference>
<protein>
    <recommendedName>
        <fullName evidence="3">amidophosphoribosyltransferase</fullName>
        <ecNumber evidence="3">2.4.2.14</ecNumber>
    </recommendedName>
</protein>
<dbReference type="AlphaFoldDB" id="A0A170QC66"/>
<evidence type="ECO:0000256" key="4">
    <source>
        <dbReference type="ARBA" id="ARBA00022676"/>
    </source>
</evidence>
<dbReference type="Pfam" id="PF13522">
    <property type="entry name" value="GATase_6"/>
    <property type="match status" value="1"/>
</dbReference>
<proteinExistence type="inferred from homology"/>
<dbReference type="PIRSF" id="PIRSF000485">
    <property type="entry name" value="Amd_phspho_trans"/>
    <property type="match status" value="1"/>
</dbReference>
<dbReference type="PANTHER" id="PTHR11907">
    <property type="entry name" value="AMIDOPHOSPHORIBOSYLTRANSFERASE"/>
    <property type="match status" value="1"/>
</dbReference>
<keyword evidence="5 9" id="KW-0808">Transferase</keyword>
<comment type="pathway">
    <text evidence="1">Purine metabolism; IMP biosynthesis via de novo pathway; N(1)-(5-phospho-D-ribosyl)glycinamide from 5-phospho-alpha-D-ribose 1-diphosphate: step 1/2.</text>
</comment>
<evidence type="ECO:0000256" key="6">
    <source>
        <dbReference type="ARBA" id="ARBA00022755"/>
    </source>
</evidence>
<dbReference type="EMBL" id="FAXC01000116">
    <property type="protein sequence ID" value="CUV08741.1"/>
    <property type="molecule type" value="Genomic_DNA"/>
</dbReference>
<keyword evidence="7" id="KW-0315">Glutamine amidotransferase</keyword>
<dbReference type="InterPro" id="IPR029057">
    <property type="entry name" value="PRTase-like"/>
</dbReference>
<dbReference type="NCBIfam" id="TIGR01134">
    <property type="entry name" value="purF"/>
    <property type="match status" value="1"/>
</dbReference>
<evidence type="ECO:0000256" key="2">
    <source>
        <dbReference type="ARBA" id="ARBA00010138"/>
    </source>
</evidence>
<name>A0A170QC66_9ZZZZ</name>
<dbReference type="GO" id="GO:0004044">
    <property type="term" value="F:amidophosphoribosyltransferase activity"/>
    <property type="evidence" value="ECO:0007669"/>
    <property type="project" value="UniProtKB-EC"/>
</dbReference>
<accession>A0A170QC66</accession>
<dbReference type="InterPro" id="IPR017932">
    <property type="entry name" value="GATase_2_dom"/>
</dbReference>
<dbReference type="EC" id="2.4.2.14" evidence="3"/>
<dbReference type="GO" id="GO:0009113">
    <property type="term" value="P:purine nucleobase biosynthetic process"/>
    <property type="evidence" value="ECO:0007669"/>
    <property type="project" value="InterPro"/>
</dbReference>
<dbReference type="InterPro" id="IPR005854">
    <property type="entry name" value="PurF"/>
</dbReference>
<dbReference type="InterPro" id="IPR000836">
    <property type="entry name" value="PRTase_dom"/>
</dbReference>
<dbReference type="UniPathway" id="UPA00074">
    <property type="reaction ID" value="UER00124"/>
</dbReference>
<keyword evidence="6" id="KW-0658">Purine biosynthesis</keyword>
<feature type="domain" description="Glutamine amidotransferase type-2" evidence="8">
    <location>
        <begin position="2"/>
        <end position="237"/>
    </location>
</feature>
<dbReference type="CDD" id="cd06223">
    <property type="entry name" value="PRTases_typeI"/>
    <property type="match status" value="1"/>
</dbReference>
<evidence type="ECO:0000259" key="8">
    <source>
        <dbReference type="PROSITE" id="PS51278"/>
    </source>
</evidence>
<evidence type="ECO:0000256" key="1">
    <source>
        <dbReference type="ARBA" id="ARBA00005209"/>
    </source>
</evidence>
<dbReference type="Gene3D" id="3.40.50.2020">
    <property type="match status" value="1"/>
</dbReference>
<evidence type="ECO:0000313" key="9">
    <source>
        <dbReference type="EMBL" id="CUV08741.1"/>
    </source>
</evidence>
<sequence>MCGLAGIYSHKPVATELYDSLIHLQHRGQDAAGITTYNKHMHKTKGLGLVRDIFTEKKIKRLKGNIGIAHTRYPTHGGFGHGEIQPFWTSVPYGIALAHNGNLTNYNELAKNITSNESRYLNTNSDTEVLLHLFAELLHDRNKHDNDKEFFDGLCSALENIYEHVHGAYSVVALVIGKGLVAFRDPHGIRPLVKGIRSNSNGEHDYIIASENTMFYPLGFKPDGNVLPGELIYISEGGKVFSKRLMKKSFNPCIFEYVYFARPDATLNDVSVYRARLRMGQNLAEGWKNKYPEKIPDIIIPAPSTANTAALSMATALGVRYSEGLYKNPFIGRTFIMPGQKARKKSLRYKLTPQVTEISEKKVMIVDDSIVRGNTSREIVRMLKDFGATEVYFAVASPPVQSPCFYGVDMPTRAELIANNKSVDEIRQYLDVDLLFYQNIDDLAEAVMRKGDHHIDRPCMACFDKHYITSEMNIKKIQQLESMRINDRNGN</sequence>
<evidence type="ECO:0000256" key="7">
    <source>
        <dbReference type="ARBA" id="ARBA00022962"/>
    </source>
</evidence>
<dbReference type="SUPFAM" id="SSF53271">
    <property type="entry name" value="PRTase-like"/>
    <property type="match status" value="1"/>
</dbReference>